<dbReference type="InterPro" id="IPR011527">
    <property type="entry name" value="ABC1_TM_dom"/>
</dbReference>
<proteinExistence type="predicted"/>
<protein>
    <recommendedName>
        <fullName evidence="6">ABC transmembrane type-1 domain-containing protein</fullName>
    </recommendedName>
</protein>
<evidence type="ECO:0000313" key="7">
    <source>
        <dbReference type="EMBL" id="CAF4217593.1"/>
    </source>
</evidence>
<dbReference type="PROSITE" id="PS50929">
    <property type="entry name" value="ABC_TM1F"/>
    <property type="match status" value="1"/>
</dbReference>
<keyword evidence="4 5" id="KW-0472">Membrane</keyword>
<dbReference type="AlphaFoldDB" id="A0A820VP31"/>
<dbReference type="EMBL" id="CAJOBQ010002227">
    <property type="protein sequence ID" value="CAF4547173.1"/>
    <property type="molecule type" value="Genomic_DNA"/>
</dbReference>
<reference evidence="8" key="1">
    <citation type="submission" date="2021-02" db="EMBL/GenBank/DDBJ databases">
        <authorList>
            <person name="Nowell W R."/>
        </authorList>
    </citation>
    <scope>NUCLEOTIDE SEQUENCE</scope>
</reference>
<feature type="transmembrane region" description="Helical" evidence="5">
    <location>
        <begin position="20"/>
        <end position="42"/>
    </location>
</feature>
<evidence type="ECO:0000256" key="3">
    <source>
        <dbReference type="ARBA" id="ARBA00022989"/>
    </source>
</evidence>
<evidence type="ECO:0000256" key="2">
    <source>
        <dbReference type="ARBA" id="ARBA00022692"/>
    </source>
</evidence>
<keyword evidence="2 5" id="KW-0812">Transmembrane</keyword>
<dbReference type="PANTHER" id="PTHR43394">
    <property type="entry name" value="ATP-DEPENDENT PERMEASE MDL1, MITOCHONDRIAL"/>
    <property type="match status" value="1"/>
</dbReference>
<feature type="domain" description="ABC transmembrane type-1" evidence="6">
    <location>
        <begin position="1"/>
        <end position="82"/>
    </location>
</feature>
<accession>A0A820VP31</accession>
<name>A0A820VP31_9BILA</name>
<comment type="caution">
    <text evidence="8">The sequence shown here is derived from an EMBL/GenBank/DDBJ whole genome shotgun (WGS) entry which is preliminary data.</text>
</comment>
<dbReference type="GO" id="GO:0005743">
    <property type="term" value="C:mitochondrial inner membrane"/>
    <property type="evidence" value="ECO:0007669"/>
    <property type="project" value="TreeGrafter"/>
</dbReference>
<dbReference type="SUPFAM" id="SSF90123">
    <property type="entry name" value="ABC transporter transmembrane region"/>
    <property type="match status" value="1"/>
</dbReference>
<keyword evidence="11" id="KW-1185">Reference proteome</keyword>
<dbReference type="Proteomes" id="UP000663873">
    <property type="component" value="Unassembled WGS sequence"/>
</dbReference>
<dbReference type="GO" id="GO:0090374">
    <property type="term" value="P:oligopeptide export from mitochondrion"/>
    <property type="evidence" value="ECO:0007669"/>
    <property type="project" value="TreeGrafter"/>
</dbReference>
<dbReference type="InterPro" id="IPR039421">
    <property type="entry name" value="Type_1_exporter"/>
</dbReference>
<dbReference type="Proteomes" id="UP000663851">
    <property type="component" value="Unassembled WGS sequence"/>
</dbReference>
<sequence length="121" mass="13428">MMTTFISCTIIGFIRGWKLSLVIISFGSVIFITIAILFKVVIKLTIIELKAYGKAGIVAEEVISSIRTVLAYNGQEKEIHSYGILSLGQASPLIQAFYEARVAAYVIWQIIDEPSKINMNL</sequence>
<dbReference type="PANTHER" id="PTHR43394:SF27">
    <property type="entry name" value="ATP-DEPENDENT TRANSLOCASE ABCB1-LIKE"/>
    <property type="match status" value="1"/>
</dbReference>
<evidence type="ECO:0000313" key="8">
    <source>
        <dbReference type="EMBL" id="CAF4503639.1"/>
    </source>
</evidence>
<evidence type="ECO:0000313" key="10">
    <source>
        <dbReference type="Proteomes" id="UP000663851"/>
    </source>
</evidence>
<evidence type="ECO:0000259" key="6">
    <source>
        <dbReference type="PROSITE" id="PS50929"/>
    </source>
</evidence>
<evidence type="ECO:0000313" key="11">
    <source>
        <dbReference type="Proteomes" id="UP000663873"/>
    </source>
</evidence>
<dbReference type="Gene3D" id="1.20.1560.10">
    <property type="entry name" value="ABC transporter type 1, transmembrane domain"/>
    <property type="match status" value="1"/>
</dbReference>
<dbReference type="Pfam" id="PF00664">
    <property type="entry name" value="ABC_membrane"/>
    <property type="match status" value="1"/>
</dbReference>
<evidence type="ECO:0000256" key="4">
    <source>
        <dbReference type="ARBA" id="ARBA00023136"/>
    </source>
</evidence>
<evidence type="ECO:0000256" key="1">
    <source>
        <dbReference type="ARBA" id="ARBA00004141"/>
    </source>
</evidence>
<dbReference type="EMBL" id="CAJOBO010003801">
    <property type="protein sequence ID" value="CAF4503639.1"/>
    <property type="molecule type" value="Genomic_DNA"/>
</dbReference>
<dbReference type="Proteomes" id="UP000663862">
    <property type="component" value="Unassembled WGS sequence"/>
</dbReference>
<dbReference type="EMBL" id="CAJOBP010000761">
    <property type="protein sequence ID" value="CAF4217593.1"/>
    <property type="molecule type" value="Genomic_DNA"/>
</dbReference>
<dbReference type="InterPro" id="IPR036640">
    <property type="entry name" value="ABC1_TM_sf"/>
</dbReference>
<dbReference type="GO" id="GO:0005524">
    <property type="term" value="F:ATP binding"/>
    <property type="evidence" value="ECO:0007669"/>
    <property type="project" value="InterPro"/>
</dbReference>
<evidence type="ECO:0000313" key="9">
    <source>
        <dbReference type="EMBL" id="CAF4547173.1"/>
    </source>
</evidence>
<comment type="subcellular location">
    <subcellularLocation>
        <location evidence="1">Membrane</location>
        <topology evidence="1">Multi-pass membrane protein</topology>
    </subcellularLocation>
</comment>
<organism evidence="8 10">
    <name type="scientific">Rotaria socialis</name>
    <dbReference type="NCBI Taxonomy" id="392032"/>
    <lineage>
        <taxon>Eukaryota</taxon>
        <taxon>Metazoa</taxon>
        <taxon>Spiralia</taxon>
        <taxon>Gnathifera</taxon>
        <taxon>Rotifera</taxon>
        <taxon>Eurotatoria</taxon>
        <taxon>Bdelloidea</taxon>
        <taxon>Philodinida</taxon>
        <taxon>Philodinidae</taxon>
        <taxon>Rotaria</taxon>
    </lineage>
</organism>
<keyword evidence="3 5" id="KW-1133">Transmembrane helix</keyword>
<evidence type="ECO:0000256" key="5">
    <source>
        <dbReference type="SAM" id="Phobius"/>
    </source>
</evidence>
<gene>
    <name evidence="8" type="ORF">HFQ381_LOCUS27957</name>
    <name evidence="9" type="ORF">TSG867_LOCUS24393</name>
    <name evidence="7" type="ORF">UJA718_LOCUS7532</name>
</gene>
<dbReference type="GO" id="GO:0015421">
    <property type="term" value="F:ABC-type oligopeptide transporter activity"/>
    <property type="evidence" value="ECO:0007669"/>
    <property type="project" value="TreeGrafter"/>
</dbReference>